<dbReference type="SUPFAM" id="SSF81665">
    <property type="entry name" value="Calcium ATPase, transmembrane domain M"/>
    <property type="match status" value="1"/>
</dbReference>
<evidence type="ECO:0000256" key="5">
    <source>
        <dbReference type="ARBA" id="ARBA00022692"/>
    </source>
</evidence>
<feature type="binding site" evidence="16">
    <location>
        <position position="556"/>
    </location>
    <ligand>
        <name>ATP</name>
        <dbReference type="ChEBI" id="CHEBI:30616"/>
    </ligand>
</feature>
<feature type="binding site" evidence="16">
    <location>
        <position position="865"/>
    </location>
    <ligand>
        <name>ATP</name>
        <dbReference type="ChEBI" id="CHEBI:30616"/>
    </ligand>
</feature>
<feature type="binding site" evidence="16">
    <location>
        <position position="683"/>
    </location>
    <ligand>
        <name>ATP</name>
        <dbReference type="ChEBI" id="CHEBI:30616"/>
    </ligand>
</feature>
<protein>
    <recommendedName>
        <fullName evidence="18">Phospholipid-transporting ATPase</fullName>
        <ecNumber evidence="18">7.6.2.1</ecNumber>
    </recommendedName>
</protein>
<evidence type="ECO:0000256" key="7">
    <source>
        <dbReference type="ARBA" id="ARBA00022741"/>
    </source>
</evidence>
<dbReference type="EC" id="7.6.2.1" evidence="18"/>
<keyword evidence="10 18" id="KW-1278">Translocase</keyword>
<dbReference type="SFLD" id="SFLDS00003">
    <property type="entry name" value="Haloacid_Dehalogenase"/>
    <property type="match status" value="1"/>
</dbReference>
<dbReference type="GO" id="GO:0012505">
    <property type="term" value="C:endomembrane system"/>
    <property type="evidence" value="ECO:0007669"/>
    <property type="project" value="UniProtKB-SubCell"/>
</dbReference>
<dbReference type="PRINTS" id="PR00119">
    <property type="entry name" value="CATATPASE"/>
</dbReference>
<feature type="transmembrane region" description="Helical" evidence="18">
    <location>
        <begin position="69"/>
        <end position="88"/>
    </location>
</feature>
<dbReference type="SUPFAM" id="SSF81653">
    <property type="entry name" value="Calcium ATPase, transduction domain A"/>
    <property type="match status" value="1"/>
</dbReference>
<feature type="binding site" evidence="16">
    <location>
        <position position="784"/>
    </location>
    <ligand>
        <name>ATP</name>
        <dbReference type="ChEBI" id="CHEBI:30616"/>
    </ligand>
</feature>
<evidence type="ECO:0000256" key="15">
    <source>
        <dbReference type="PIRSR" id="PIRSR606539-1"/>
    </source>
</evidence>
<dbReference type="GO" id="GO:0016887">
    <property type="term" value="F:ATP hydrolysis activity"/>
    <property type="evidence" value="ECO:0007669"/>
    <property type="project" value="InterPro"/>
</dbReference>
<dbReference type="InterPro" id="IPR018303">
    <property type="entry name" value="ATPase_P-typ_P_site"/>
</dbReference>
<dbReference type="Pfam" id="PF16212">
    <property type="entry name" value="PhoLip_ATPase_C"/>
    <property type="match status" value="1"/>
</dbReference>
<dbReference type="GO" id="GO:0005524">
    <property type="term" value="F:ATP binding"/>
    <property type="evidence" value="ECO:0007669"/>
    <property type="project" value="UniProtKB-UniRule"/>
</dbReference>
<dbReference type="PANTHER" id="PTHR24092:SF180">
    <property type="entry name" value="PHOSPHOLIPID-TRANSPORTING ATPASE DNF1-RELATED"/>
    <property type="match status" value="1"/>
</dbReference>
<feature type="compositionally biased region" description="Polar residues" evidence="19">
    <location>
        <begin position="1422"/>
        <end position="1432"/>
    </location>
</feature>
<keyword evidence="24" id="KW-1185">Reference proteome</keyword>
<organism evidence="23 24">
    <name type="scientific">Brettanomyces naardenensis</name>
    <name type="common">Yeast</name>
    <dbReference type="NCBI Taxonomy" id="13370"/>
    <lineage>
        <taxon>Eukaryota</taxon>
        <taxon>Fungi</taxon>
        <taxon>Dikarya</taxon>
        <taxon>Ascomycota</taxon>
        <taxon>Saccharomycotina</taxon>
        <taxon>Pichiomycetes</taxon>
        <taxon>Pichiales</taxon>
        <taxon>Pichiaceae</taxon>
        <taxon>Brettanomyces</taxon>
    </lineage>
</organism>
<feature type="binding site" evidence="17">
    <location>
        <position position="556"/>
    </location>
    <ligand>
        <name>Mg(2+)</name>
        <dbReference type="ChEBI" id="CHEBI:18420"/>
    </ligand>
</feature>
<evidence type="ECO:0000256" key="19">
    <source>
        <dbReference type="SAM" id="MobiDB-lite"/>
    </source>
</evidence>
<dbReference type="InterPro" id="IPR001757">
    <property type="entry name" value="P_typ_ATPase"/>
</dbReference>
<feature type="compositionally biased region" description="Basic and acidic residues" evidence="19">
    <location>
        <begin position="1441"/>
        <end position="1451"/>
    </location>
</feature>
<feature type="region of interest" description="Disordered" evidence="19">
    <location>
        <begin position="1388"/>
        <end position="1408"/>
    </location>
</feature>
<comment type="similarity">
    <text evidence="2 18">Belongs to the cation transport ATPase (P-type) (TC 3.A.3) family. Type IV subfamily.</text>
</comment>
<evidence type="ECO:0000256" key="2">
    <source>
        <dbReference type="ARBA" id="ARBA00008109"/>
    </source>
</evidence>
<dbReference type="CDD" id="cd02073">
    <property type="entry name" value="P-type_ATPase_APLT_Dnf-like"/>
    <property type="match status" value="1"/>
</dbReference>
<feature type="binding site" evidence="16">
    <location>
        <position position="987"/>
    </location>
    <ligand>
        <name>ATP</name>
        <dbReference type="ChEBI" id="CHEBI:30616"/>
    </ligand>
</feature>
<keyword evidence="8 16" id="KW-0067">ATP-binding</keyword>
<dbReference type="SUPFAM" id="SSF81660">
    <property type="entry name" value="Metal cation-transporting ATPase, ATP-binding domain N"/>
    <property type="match status" value="1"/>
</dbReference>
<evidence type="ECO:0000259" key="21">
    <source>
        <dbReference type="Pfam" id="PF16209"/>
    </source>
</evidence>
<feature type="active site" description="4-aspartylphosphate intermediate" evidence="15">
    <location>
        <position position="556"/>
    </location>
</feature>
<dbReference type="SFLD" id="SFLDG00002">
    <property type="entry name" value="C1.7:_P-type_atpase_like"/>
    <property type="match status" value="1"/>
</dbReference>
<evidence type="ECO:0000256" key="16">
    <source>
        <dbReference type="PIRSR" id="PIRSR606539-2"/>
    </source>
</evidence>
<feature type="transmembrane region" description="Helical" evidence="18">
    <location>
        <begin position="1213"/>
        <end position="1234"/>
    </location>
</feature>
<evidence type="ECO:0000313" key="24">
    <source>
        <dbReference type="Proteomes" id="UP000290900"/>
    </source>
</evidence>
<feature type="domain" description="P-type ATPase A" evidence="20">
    <location>
        <begin position="266"/>
        <end position="341"/>
    </location>
</feature>
<feature type="binding site" evidence="16">
    <location>
        <position position="1010"/>
    </location>
    <ligand>
        <name>ATP</name>
        <dbReference type="ChEBI" id="CHEBI:30616"/>
    </ligand>
</feature>
<comment type="catalytic activity">
    <reaction evidence="14">
        <text>a 1,2-diacyl-sn-glycero-3-phosphoethanolamine(out) + ATP + H2O = a 1,2-diacyl-sn-glycero-3-phosphoethanolamine(in) + ADP + phosphate + H(+)</text>
        <dbReference type="Rhea" id="RHEA:66132"/>
        <dbReference type="ChEBI" id="CHEBI:15377"/>
        <dbReference type="ChEBI" id="CHEBI:15378"/>
        <dbReference type="ChEBI" id="CHEBI:30616"/>
        <dbReference type="ChEBI" id="CHEBI:43474"/>
        <dbReference type="ChEBI" id="CHEBI:64612"/>
        <dbReference type="ChEBI" id="CHEBI:456216"/>
    </reaction>
    <physiologicalReaction direction="left-to-right" evidence="14">
        <dbReference type="Rhea" id="RHEA:66133"/>
    </physiologicalReaction>
</comment>
<dbReference type="InParanoid" id="A0A448YP09"/>
<feature type="binding site" evidence="16">
    <location>
        <position position="1011"/>
    </location>
    <ligand>
        <name>ATP</name>
        <dbReference type="ChEBI" id="CHEBI:30616"/>
    </ligand>
</feature>
<feature type="binding site" evidence="16">
    <location>
        <position position="981"/>
    </location>
    <ligand>
        <name>ATP</name>
        <dbReference type="ChEBI" id="CHEBI:30616"/>
    </ligand>
</feature>
<evidence type="ECO:0000256" key="12">
    <source>
        <dbReference type="ARBA" id="ARBA00023136"/>
    </source>
</evidence>
<feature type="domain" description="P-type ATPase N-terminal" evidence="21">
    <location>
        <begin position="26"/>
        <end position="90"/>
    </location>
</feature>
<feature type="region of interest" description="Disordered" evidence="19">
    <location>
        <begin position="1422"/>
        <end position="1451"/>
    </location>
</feature>
<proteinExistence type="inferred from homology"/>
<dbReference type="InterPro" id="IPR023214">
    <property type="entry name" value="HAD_sf"/>
</dbReference>
<dbReference type="InterPro" id="IPR044492">
    <property type="entry name" value="P_typ_ATPase_HD_dom"/>
</dbReference>
<dbReference type="STRING" id="13370.A0A448YP09"/>
<evidence type="ECO:0000256" key="6">
    <source>
        <dbReference type="ARBA" id="ARBA00022723"/>
    </source>
</evidence>
<evidence type="ECO:0000256" key="13">
    <source>
        <dbReference type="ARBA" id="ARBA00034036"/>
    </source>
</evidence>
<feature type="domain" description="P-type ATPase C-terminal" evidence="22">
    <location>
        <begin position="1033"/>
        <end position="1284"/>
    </location>
</feature>
<feature type="binding site" evidence="16">
    <location>
        <position position="867"/>
    </location>
    <ligand>
        <name>ATP</name>
        <dbReference type="ChEBI" id="CHEBI:30616"/>
    </ligand>
</feature>
<feature type="transmembrane region" description="Helical" evidence="18">
    <location>
        <begin position="491"/>
        <end position="510"/>
    </location>
</feature>
<evidence type="ECO:0000256" key="17">
    <source>
        <dbReference type="PIRSR" id="PIRSR606539-3"/>
    </source>
</evidence>
<feature type="binding site" evidence="17">
    <location>
        <position position="1011"/>
    </location>
    <ligand>
        <name>Mg(2+)</name>
        <dbReference type="ChEBI" id="CHEBI:18420"/>
    </ligand>
</feature>
<dbReference type="GO" id="GO:0140346">
    <property type="term" value="F:phosphatidylserine flippase activity"/>
    <property type="evidence" value="ECO:0007669"/>
    <property type="project" value="UniProtKB-ARBA"/>
</dbReference>
<keyword evidence="3" id="KW-0813">Transport</keyword>
<evidence type="ECO:0000256" key="9">
    <source>
        <dbReference type="ARBA" id="ARBA00022842"/>
    </source>
</evidence>
<dbReference type="InterPro" id="IPR032631">
    <property type="entry name" value="P-type_ATPase_N"/>
</dbReference>
<sequence>MPSIQSYLTGLFRKPEPPQESRQIFVNEPLPQELLDEKGLPKQKFPENKVNTTKFTAWNFLPKDLALQFMNIANCYFLFIIILGAFQIFGVQSPAMQCVPLVIIIVLTATKDAIEDFRRAKSDHEMNTSRVHMLVGMENPNVVVAELNVWNRLSAWLSRKVWAMNDDVAKRIRGRKGKSVVERRERQDSDVIKSRIENQAVSAATASNPQGDDGSIVSAVSDLRLYPTRVSEVSGVGSLAPQRTSISTVRGTGKVSKFVPSTVSNPSVKPVGNYRFRNTYWQYVNVGDIVRVRENEEIPSDVVILSSSDKKGLCYVETKNLDGETNLKPKQVLQCGRGLKHASDFERAAFSVETEAPTRNLYKFRGVIRYRSFESEDDLVGTDQSEAISYDNVLLRGCILRNADWVLCCVLATGKDTKIMLNSGKTPSKRSRMAKGLNVFVLTNFALLFVMCFAAGLINGLFYRQKNTSRTFFEYEPYAGWSPAANGAVDFFVNLILYQTLVPISLYITIEIIKAFQTFFIYSDVGMYYEELDMPCTPKSWSISDDLGQIEYVFSDKTGTLTQNVMEFKKCTVDGKQYGISYTDAEQGLDKKQGVDVGSKLIQKQKQIAEDRKEMLEELKKVNNDQFREDKLTFVSSSFVRDLHASPGGKNEEFMLALALCHNVMTGKGPDGIIEYKAESPDESALVSVARDMGIVFRDTGRDGQIITRFGGKLENYRLLQSIPFNSTRKRMSVIIQFPDGKIVLYCKGADNVIFERLKADPSNEELAAKTAIHLGEFAEEGLRTLCVAKRDLSEQEFSSWHAKYLAASKSVDENREAKMEAIGEEIEKDLVLLGGTAIEDRLQQGVPTAISLMRRAGIKLWVLTGDKVETAISIGFSCNLLSNEMELLVIRGDGKGETDEKNPSTEDDPCSVVASMLANKFGLSGTPEDIEAARKDHSTPQQTSAVVVDGRALAEIMADEVAQRRFLLLCKRCSSVICCRVSPAQKAEIVKMVKDGLKVMTLAIGDGANDVSMIQTANVGVGIAGQEGRQAAMSSDYSIGQFRFLARLLLVHGRWAYRRFAEMIPCFFYKNVVFVFPLFWYGIFVNFDGTYLYEYSYLMIFNLFFTSVPVITMGCLDQDVSSSVSLAVPELYRVGVINSEWSIKKFTHYMLEGMYQSFVVFFFTWFLYWQGVFNNQNGLNVDYRFWLGVYCAHVAVLSCNTFVLFRQYRWDWLTLLFSFLSFAILVFWTGVWTASVTSSTSFYKAAPECYGTVSFWAILAIGTLCCLLPRIVEDTINQAVFPKDIDIVREQVRKGKFAGLPEDYDPTSPQYAALAAREGAASELSETSESSMGKGDLESGEQVATAPASGAETPSTRNRGFSIKKMMGLASFKKNGHSALGRIKAEMERTGQSSPRSSIDGIRTSADLGLSTPANLMRVYTSRSTLPTAAEQQGGDVPGENEKSETGNVN</sequence>
<keyword evidence="5 18" id="KW-0812">Transmembrane</keyword>
<evidence type="ECO:0000256" key="11">
    <source>
        <dbReference type="ARBA" id="ARBA00022989"/>
    </source>
</evidence>
<evidence type="ECO:0000256" key="8">
    <source>
        <dbReference type="ARBA" id="ARBA00022840"/>
    </source>
</evidence>
<dbReference type="GO" id="GO:0005886">
    <property type="term" value="C:plasma membrane"/>
    <property type="evidence" value="ECO:0007669"/>
    <property type="project" value="TreeGrafter"/>
</dbReference>
<name>A0A448YP09_BRENA</name>
<feature type="binding site" evidence="16">
    <location>
        <position position="558"/>
    </location>
    <ligand>
        <name>ATP</name>
        <dbReference type="ChEBI" id="CHEBI:30616"/>
    </ligand>
</feature>
<dbReference type="PROSITE" id="PS00154">
    <property type="entry name" value="ATPASE_E1_E2"/>
    <property type="match status" value="1"/>
</dbReference>
<dbReference type="Pfam" id="PF13246">
    <property type="entry name" value="Cation_ATPase"/>
    <property type="match status" value="1"/>
</dbReference>
<evidence type="ECO:0000259" key="22">
    <source>
        <dbReference type="Pfam" id="PF16212"/>
    </source>
</evidence>
<keyword evidence="12 18" id="KW-0472">Membrane</keyword>
<feature type="region of interest" description="Disordered" evidence="19">
    <location>
        <begin position="1324"/>
        <end position="1361"/>
    </location>
</feature>
<evidence type="ECO:0000313" key="23">
    <source>
        <dbReference type="EMBL" id="VEU22623.1"/>
    </source>
</evidence>
<feature type="binding site" evidence="16">
    <location>
        <position position="725"/>
    </location>
    <ligand>
        <name>ATP</name>
        <dbReference type="ChEBI" id="CHEBI:30616"/>
    </ligand>
</feature>
<dbReference type="FunFam" id="3.40.1110.10:FF:000087">
    <property type="entry name" value="Phospholipid-transporting ATPase"/>
    <property type="match status" value="1"/>
</dbReference>
<dbReference type="Gene3D" id="2.70.150.10">
    <property type="entry name" value="Calcium-transporting ATPase, cytoplasmic transduction domain A"/>
    <property type="match status" value="1"/>
</dbReference>
<dbReference type="Proteomes" id="UP000290900">
    <property type="component" value="Unassembled WGS sequence"/>
</dbReference>
<dbReference type="OrthoDB" id="377733at2759"/>
<feature type="transmembrane region" description="Helical" evidence="18">
    <location>
        <begin position="1065"/>
        <end position="1084"/>
    </location>
</feature>
<evidence type="ECO:0000256" key="18">
    <source>
        <dbReference type="RuleBase" id="RU362033"/>
    </source>
</evidence>
<gene>
    <name evidence="23" type="ORF">BRENAR_LOCUS3354</name>
</gene>
<dbReference type="InterPro" id="IPR032630">
    <property type="entry name" value="P_typ_ATPase_c"/>
</dbReference>
<keyword evidence="9 17" id="KW-0460">Magnesium</keyword>
<dbReference type="FunFam" id="3.40.50.1000:FF:000130">
    <property type="entry name" value="Phospholipid-transporting ATPase"/>
    <property type="match status" value="1"/>
</dbReference>
<dbReference type="Gene3D" id="3.40.1110.10">
    <property type="entry name" value="Calcium-transporting ATPase, cytoplasmic domain N"/>
    <property type="match status" value="1"/>
</dbReference>
<dbReference type="InterPro" id="IPR059000">
    <property type="entry name" value="ATPase_P-type_domA"/>
</dbReference>
<dbReference type="InterPro" id="IPR023299">
    <property type="entry name" value="ATPase_P-typ_cyto_dom_N"/>
</dbReference>
<evidence type="ECO:0000256" key="3">
    <source>
        <dbReference type="ARBA" id="ARBA00022448"/>
    </source>
</evidence>
<feature type="binding site" evidence="17">
    <location>
        <position position="558"/>
    </location>
    <ligand>
        <name>Mg(2+)</name>
        <dbReference type="ChEBI" id="CHEBI:18420"/>
    </ligand>
</feature>
<evidence type="ECO:0000259" key="20">
    <source>
        <dbReference type="Pfam" id="PF00122"/>
    </source>
</evidence>
<keyword evidence="11 18" id="KW-1133">Transmembrane helix</keyword>
<evidence type="ECO:0000256" key="10">
    <source>
        <dbReference type="ARBA" id="ARBA00022967"/>
    </source>
</evidence>
<keyword evidence="6 17" id="KW-0479">Metal-binding</keyword>
<comment type="cofactor">
    <cofactor evidence="17">
        <name>Mg(2+)</name>
        <dbReference type="ChEBI" id="CHEBI:18420"/>
    </cofactor>
</comment>
<dbReference type="Gene3D" id="3.40.50.1000">
    <property type="entry name" value="HAD superfamily/HAD-like"/>
    <property type="match status" value="1"/>
</dbReference>
<dbReference type="Pfam" id="PF16209">
    <property type="entry name" value="PhoLip_ATPase_N"/>
    <property type="match status" value="1"/>
</dbReference>
<dbReference type="InterPro" id="IPR008250">
    <property type="entry name" value="ATPase_P-typ_transduc_dom_A_sf"/>
</dbReference>
<reference evidence="23 24" key="1">
    <citation type="submission" date="2018-12" db="EMBL/GenBank/DDBJ databases">
        <authorList>
            <person name="Tiukova I."/>
            <person name="Dainat J."/>
        </authorList>
    </citation>
    <scope>NUCLEOTIDE SEQUENCE [LARGE SCALE GENOMIC DNA]</scope>
</reference>
<dbReference type="SFLD" id="SFLDF00027">
    <property type="entry name" value="p-type_atpase"/>
    <property type="match status" value="1"/>
</dbReference>
<feature type="transmembrane region" description="Helical" evidence="18">
    <location>
        <begin position="1154"/>
        <end position="1172"/>
    </location>
</feature>
<evidence type="ECO:0000256" key="1">
    <source>
        <dbReference type="ARBA" id="ARBA00004127"/>
    </source>
</evidence>
<dbReference type="SUPFAM" id="SSF56784">
    <property type="entry name" value="HAD-like"/>
    <property type="match status" value="1"/>
</dbReference>
<comment type="catalytic activity">
    <reaction evidence="13 18">
        <text>ATP + H2O + phospholipidSide 1 = ADP + phosphate + phospholipidSide 2.</text>
        <dbReference type="EC" id="7.6.2.1"/>
    </reaction>
</comment>
<dbReference type="GO" id="GO:0000287">
    <property type="term" value="F:magnesium ion binding"/>
    <property type="evidence" value="ECO:0007669"/>
    <property type="project" value="UniProtKB-UniRule"/>
</dbReference>
<dbReference type="PANTHER" id="PTHR24092">
    <property type="entry name" value="PROBABLE PHOSPHOLIPID-TRANSPORTING ATPASE"/>
    <property type="match status" value="1"/>
</dbReference>
<accession>A0A448YP09</accession>
<feature type="binding site" evidence="16">
    <location>
        <position position="866"/>
    </location>
    <ligand>
        <name>ATP</name>
        <dbReference type="ChEBI" id="CHEBI:30616"/>
    </ligand>
</feature>
<feature type="transmembrane region" description="Helical" evidence="18">
    <location>
        <begin position="1184"/>
        <end position="1206"/>
    </location>
</feature>
<feature type="binding site" evidence="16">
    <location>
        <position position="557"/>
    </location>
    <ligand>
        <name>ATP</name>
        <dbReference type="ChEBI" id="CHEBI:30616"/>
    </ligand>
</feature>
<feature type="binding site" evidence="17">
    <location>
        <position position="1007"/>
    </location>
    <ligand>
        <name>Mg(2+)</name>
        <dbReference type="ChEBI" id="CHEBI:18420"/>
    </ligand>
</feature>
<feature type="transmembrane region" description="Helical" evidence="18">
    <location>
        <begin position="1254"/>
        <end position="1273"/>
    </location>
</feature>
<dbReference type="InterPro" id="IPR036412">
    <property type="entry name" value="HAD-like_sf"/>
</dbReference>
<evidence type="ECO:0000256" key="14">
    <source>
        <dbReference type="ARBA" id="ARBA00049128"/>
    </source>
</evidence>
<dbReference type="EMBL" id="CAACVR010000023">
    <property type="protein sequence ID" value="VEU22623.1"/>
    <property type="molecule type" value="Genomic_DNA"/>
</dbReference>
<dbReference type="InterPro" id="IPR023298">
    <property type="entry name" value="ATPase_P-typ_TM_dom_sf"/>
</dbReference>
<dbReference type="InterPro" id="IPR006539">
    <property type="entry name" value="P-type_ATPase_IV"/>
</dbReference>
<dbReference type="NCBIfam" id="TIGR01652">
    <property type="entry name" value="ATPase-Plipid"/>
    <property type="match status" value="1"/>
</dbReference>
<feature type="transmembrane region" description="Helical" evidence="18">
    <location>
        <begin position="439"/>
        <end position="463"/>
    </location>
</feature>
<keyword evidence="4" id="KW-0597">Phosphoprotein</keyword>
<dbReference type="NCBIfam" id="TIGR01494">
    <property type="entry name" value="ATPase_P-type"/>
    <property type="match status" value="1"/>
</dbReference>
<comment type="subcellular location">
    <subcellularLocation>
        <location evidence="1">Endomembrane system</location>
        <topology evidence="1">Multi-pass membrane protein</topology>
    </subcellularLocation>
    <subcellularLocation>
        <location evidence="18">Membrane</location>
        <topology evidence="18">Multi-pass membrane protein</topology>
    </subcellularLocation>
</comment>
<dbReference type="Pfam" id="PF00122">
    <property type="entry name" value="E1-E2_ATPase"/>
    <property type="match status" value="1"/>
</dbReference>
<keyword evidence="7 16" id="KW-0547">Nucleotide-binding</keyword>
<evidence type="ECO:0000256" key="4">
    <source>
        <dbReference type="ARBA" id="ARBA00022553"/>
    </source>
</evidence>
<feature type="binding site" evidence="16">
    <location>
        <position position="748"/>
    </location>
    <ligand>
        <name>ATP</name>
        <dbReference type="ChEBI" id="CHEBI:30616"/>
    </ligand>
</feature>